<organism evidence="1 2">
    <name type="scientific">Candidatus Daviesbacteria bacterium RIFCSPLOWO2_02_FULL_36_7</name>
    <dbReference type="NCBI Taxonomy" id="1797792"/>
    <lineage>
        <taxon>Bacteria</taxon>
        <taxon>Candidatus Daviesiibacteriota</taxon>
    </lineage>
</organism>
<evidence type="ECO:0000313" key="2">
    <source>
        <dbReference type="Proteomes" id="UP000178859"/>
    </source>
</evidence>
<protein>
    <submittedName>
        <fullName evidence="1">Uncharacterized protein</fullName>
    </submittedName>
</protein>
<gene>
    <name evidence="1" type="ORF">A3I48_01055</name>
</gene>
<dbReference type="Proteomes" id="UP000178859">
    <property type="component" value="Unassembled WGS sequence"/>
</dbReference>
<dbReference type="AlphaFoldDB" id="A0A1F5MI84"/>
<name>A0A1F5MI84_9BACT</name>
<comment type="caution">
    <text evidence="1">The sequence shown here is derived from an EMBL/GenBank/DDBJ whole genome shotgun (WGS) entry which is preliminary data.</text>
</comment>
<proteinExistence type="predicted"/>
<evidence type="ECO:0000313" key="1">
    <source>
        <dbReference type="EMBL" id="OGE64990.1"/>
    </source>
</evidence>
<reference evidence="1 2" key="1">
    <citation type="journal article" date="2016" name="Nat. Commun.">
        <title>Thousands of microbial genomes shed light on interconnected biogeochemical processes in an aquifer system.</title>
        <authorList>
            <person name="Anantharaman K."/>
            <person name="Brown C.T."/>
            <person name="Hug L.A."/>
            <person name="Sharon I."/>
            <person name="Castelle C.J."/>
            <person name="Probst A.J."/>
            <person name="Thomas B.C."/>
            <person name="Singh A."/>
            <person name="Wilkins M.J."/>
            <person name="Karaoz U."/>
            <person name="Brodie E.L."/>
            <person name="Williams K.H."/>
            <person name="Hubbard S.S."/>
            <person name="Banfield J.F."/>
        </authorList>
    </citation>
    <scope>NUCLEOTIDE SEQUENCE [LARGE SCALE GENOMIC DNA]</scope>
</reference>
<sequence>MERSNKVYTTKYFLELGFSKSEAKTLSGNWSWQTPQSMQEVRQGVIWERDNREASAANWAVELKERR</sequence>
<accession>A0A1F5MI84</accession>
<dbReference type="EMBL" id="MFDT01000012">
    <property type="protein sequence ID" value="OGE64990.1"/>
    <property type="molecule type" value="Genomic_DNA"/>
</dbReference>